<dbReference type="InterPro" id="IPR018188">
    <property type="entry name" value="RNase_T2_His_AS_1"/>
</dbReference>
<dbReference type="PANTHER" id="PTHR11240:SF22">
    <property type="entry name" value="RIBONUCLEASE T2"/>
    <property type="match status" value="1"/>
</dbReference>
<evidence type="ECO:0000256" key="2">
    <source>
        <dbReference type="RuleBase" id="RU004328"/>
    </source>
</evidence>
<keyword evidence="5" id="KW-1185">Reference proteome</keyword>
<evidence type="ECO:0000313" key="5">
    <source>
        <dbReference type="Proteomes" id="UP000294359"/>
    </source>
</evidence>
<dbReference type="InterPro" id="IPR036430">
    <property type="entry name" value="RNase_T2-like_sf"/>
</dbReference>
<evidence type="ECO:0000256" key="3">
    <source>
        <dbReference type="SAM" id="SignalP"/>
    </source>
</evidence>
<evidence type="ECO:0000256" key="1">
    <source>
        <dbReference type="ARBA" id="ARBA00007469"/>
    </source>
</evidence>
<evidence type="ECO:0000313" key="4">
    <source>
        <dbReference type="EMBL" id="QBQ35929.1"/>
    </source>
</evidence>
<dbReference type="Pfam" id="PF00445">
    <property type="entry name" value="Ribonuclease_T2"/>
    <property type="match status" value="1"/>
</dbReference>
<dbReference type="Gene3D" id="3.90.730.10">
    <property type="entry name" value="Ribonuclease T2-like"/>
    <property type="match status" value="1"/>
</dbReference>
<dbReference type="EMBL" id="CP038026">
    <property type="protein sequence ID" value="QBQ35929.1"/>
    <property type="molecule type" value="Genomic_DNA"/>
</dbReference>
<dbReference type="PROSITE" id="PS00531">
    <property type="entry name" value="RNASE_T2_2"/>
    <property type="match status" value="1"/>
</dbReference>
<dbReference type="InterPro" id="IPR001568">
    <property type="entry name" value="RNase_T2-like"/>
</dbReference>
<feature type="chain" id="PRO_5047545307" evidence="3">
    <location>
        <begin position="28"/>
        <end position="227"/>
    </location>
</feature>
<accession>A0ABX5S9G1</accession>
<keyword evidence="3" id="KW-0732">Signal</keyword>
<proteinExistence type="inferred from homology"/>
<protein>
    <submittedName>
        <fullName evidence="4">Ribonuclease</fullName>
    </submittedName>
</protein>
<feature type="signal peptide" evidence="3">
    <location>
        <begin position="1"/>
        <end position="27"/>
    </location>
</feature>
<dbReference type="InterPro" id="IPR033130">
    <property type="entry name" value="RNase_T2_His_AS_2"/>
</dbReference>
<sequence>MKSTPTTRTLVMLPVLAAALLCGTAEARKKTIKSEPGQFDYYALALSWSPQYCAGSGNRDPDQCAVGRQLGFVLHGLWPQFEKGYPQDCSNEPLPHAVRVKYQGIFASPKLIGHEWSKHGTCSGLPAQDYMALSARLKDGLAIPAPYRKPAQPVRVTAAQFKEEFRKANPALADNGVVPFCTGAGRFLREVHACYDKDGHSRSCAVEQTKRAEKSCGQGSFLVQSVR</sequence>
<dbReference type="PANTHER" id="PTHR11240">
    <property type="entry name" value="RIBONUCLEASE T2"/>
    <property type="match status" value="1"/>
</dbReference>
<dbReference type="SUPFAM" id="SSF55895">
    <property type="entry name" value="Ribonuclease Rh-like"/>
    <property type="match status" value="1"/>
</dbReference>
<gene>
    <name evidence="4" type="ORF">E1742_07030</name>
</gene>
<dbReference type="Proteomes" id="UP000294359">
    <property type="component" value="Chromosome"/>
</dbReference>
<dbReference type="RefSeq" id="WP_134384163.1">
    <property type="nucleotide sequence ID" value="NZ_BMWW01000001.1"/>
</dbReference>
<reference evidence="4 5" key="1">
    <citation type="submission" date="2019-03" db="EMBL/GenBank/DDBJ databases">
        <title>Draft Genome Sequences of Six Type Strains of the Genus Massilia.</title>
        <authorList>
            <person name="Miess H."/>
            <person name="Frediansyhah A."/>
            <person name="Gross H."/>
        </authorList>
    </citation>
    <scope>NUCLEOTIDE SEQUENCE [LARGE SCALE GENOMIC DNA]</scope>
    <source>
        <strain evidence="4 5">DSM 17505</strain>
    </source>
</reference>
<dbReference type="PROSITE" id="PS00530">
    <property type="entry name" value="RNASE_T2_1"/>
    <property type="match status" value="1"/>
</dbReference>
<comment type="similarity">
    <text evidence="1 2">Belongs to the RNase T2 family.</text>
</comment>
<name>A0ABX5S9G1_9BURK</name>
<organism evidence="4 5">
    <name type="scientific">Pseudoduganella plicata</name>
    <dbReference type="NCBI Taxonomy" id="321984"/>
    <lineage>
        <taxon>Bacteria</taxon>
        <taxon>Pseudomonadati</taxon>
        <taxon>Pseudomonadota</taxon>
        <taxon>Betaproteobacteria</taxon>
        <taxon>Burkholderiales</taxon>
        <taxon>Oxalobacteraceae</taxon>
        <taxon>Telluria group</taxon>
        <taxon>Pseudoduganella</taxon>
    </lineage>
</organism>